<accession>A0A4R5DDX0</accession>
<comment type="caution">
    <text evidence="1">The sequence shown here is derived from an EMBL/GenBank/DDBJ whole genome shotgun (WGS) entry which is preliminary data.</text>
</comment>
<evidence type="ECO:0000313" key="2">
    <source>
        <dbReference type="Proteomes" id="UP000294850"/>
    </source>
</evidence>
<proteinExistence type="predicted"/>
<reference evidence="1 2" key="1">
    <citation type="submission" date="2019-03" db="EMBL/GenBank/DDBJ databases">
        <title>Dyadobacter AR-3-6 sp. nov., isolated from arctic soil.</title>
        <authorList>
            <person name="Chaudhary D.K."/>
        </authorList>
    </citation>
    <scope>NUCLEOTIDE SEQUENCE [LARGE SCALE GENOMIC DNA]</scope>
    <source>
        <strain evidence="1 2">AR-3-6</strain>
    </source>
</reference>
<dbReference type="RefSeq" id="WP_131961926.1">
    <property type="nucleotide sequence ID" value="NZ_SMFL01000017.1"/>
</dbReference>
<sequence>MSATGLKSEVIRLVNGMDDNLMEDLLSSIKLFIEQQESPEIDNISPDLVITLNESLRGIDRDKLLSNEEIKKATKTWLTK</sequence>
<gene>
    <name evidence="1" type="ORF">E0F88_29440</name>
</gene>
<organism evidence="1 2">
    <name type="scientific">Dyadobacter psychrotolerans</name>
    <dbReference type="NCBI Taxonomy" id="2541721"/>
    <lineage>
        <taxon>Bacteria</taxon>
        <taxon>Pseudomonadati</taxon>
        <taxon>Bacteroidota</taxon>
        <taxon>Cytophagia</taxon>
        <taxon>Cytophagales</taxon>
        <taxon>Spirosomataceae</taxon>
        <taxon>Dyadobacter</taxon>
    </lineage>
</organism>
<evidence type="ECO:0000313" key="1">
    <source>
        <dbReference type="EMBL" id="TDE10051.1"/>
    </source>
</evidence>
<dbReference type="EMBL" id="SMFL01000017">
    <property type="protein sequence ID" value="TDE10051.1"/>
    <property type="molecule type" value="Genomic_DNA"/>
</dbReference>
<name>A0A4R5DDX0_9BACT</name>
<protein>
    <submittedName>
        <fullName evidence="1">Uncharacterized protein</fullName>
    </submittedName>
</protein>
<dbReference type="AlphaFoldDB" id="A0A4R5DDX0"/>
<keyword evidence="2" id="KW-1185">Reference proteome</keyword>
<dbReference type="OrthoDB" id="965600at2"/>
<dbReference type="Proteomes" id="UP000294850">
    <property type="component" value="Unassembled WGS sequence"/>
</dbReference>